<evidence type="ECO:0000313" key="3">
    <source>
        <dbReference type="EMBL" id="MBA4620357.1"/>
    </source>
</evidence>
<dbReference type="SMART" id="SM00256">
    <property type="entry name" value="FBOX"/>
    <property type="match status" value="1"/>
</dbReference>
<dbReference type="Pfam" id="PF00646">
    <property type="entry name" value="F-box"/>
    <property type="match status" value="1"/>
</dbReference>
<dbReference type="PROSITE" id="PS50181">
    <property type="entry name" value="FBOX"/>
    <property type="match status" value="1"/>
</dbReference>
<reference evidence="3" key="2">
    <citation type="submission" date="2020-07" db="EMBL/GenBank/DDBJ databases">
        <authorList>
            <person name="Vera ALvarez R."/>
            <person name="Arias-Moreno D.M."/>
            <person name="Jimenez-Jacinto V."/>
            <person name="Jimenez-Bremont J.F."/>
            <person name="Swaminathan K."/>
            <person name="Moose S.P."/>
            <person name="Guerrero-Gonzalez M.L."/>
            <person name="Marino-Ramirez L."/>
            <person name="Landsman D."/>
            <person name="Rodriguez-Kessler M."/>
            <person name="Delgado-Sanchez P."/>
        </authorList>
    </citation>
    <scope>NUCLEOTIDE SEQUENCE</scope>
    <source>
        <tissue evidence="3">Cladode</tissue>
    </source>
</reference>
<accession>A0A7C8YKG9</accession>
<evidence type="ECO:0000259" key="2">
    <source>
        <dbReference type="PROSITE" id="PS50181"/>
    </source>
</evidence>
<dbReference type="PANTHER" id="PTHR46301">
    <property type="entry name" value="F-BOX/KELCH-REPEAT PROTEIN"/>
    <property type="match status" value="1"/>
</dbReference>
<dbReference type="SUPFAM" id="SSF81383">
    <property type="entry name" value="F-box domain"/>
    <property type="match status" value="1"/>
</dbReference>
<name>A0A7C8YKG9_OPUST</name>
<organism evidence="3">
    <name type="scientific">Opuntia streptacantha</name>
    <name type="common">Prickly pear cactus</name>
    <name type="synonym">Opuntia cardona</name>
    <dbReference type="NCBI Taxonomy" id="393608"/>
    <lineage>
        <taxon>Eukaryota</taxon>
        <taxon>Viridiplantae</taxon>
        <taxon>Streptophyta</taxon>
        <taxon>Embryophyta</taxon>
        <taxon>Tracheophyta</taxon>
        <taxon>Spermatophyta</taxon>
        <taxon>Magnoliopsida</taxon>
        <taxon>eudicotyledons</taxon>
        <taxon>Gunneridae</taxon>
        <taxon>Pentapetalae</taxon>
        <taxon>Caryophyllales</taxon>
        <taxon>Cactineae</taxon>
        <taxon>Cactaceae</taxon>
        <taxon>Opuntioideae</taxon>
        <taxon>Opuntia</taxon>
    </lineage>
</organism>
<reference evidence="3" key="1">
    <citation type="journal article" date="2013" name="J. Plant Res.">
        <title>Effect of fungi and light on seed germination of three Opuntia species from semiarid lands of central Mexico.</title>
        <authorList>
            <person name="Delgado-Sanchez P."/>
            <person name="Jimenez-Bremont J.F."/>
            <person name="Guerrero-Gonzalez Mde L."/>
            <person name="Flores J."/>
        </authorList>
    </citation>
    <scope>NUCLEOTIDE SEQUENCE</scope>
    <source>
        <tissue evidence="3">Cladode</tissue>
    </source>
</reference>
<dbReference type="PANTHER" id="PTHR46301:SF77">
    <property type="entry name" value="F-BOX ONLY PROTEIN 6"/>
    <property type="match status" value="1"/>
</dbReference>
<dbReference type="GO" id="GO:0004842">
    <property type="term" value="F:ubiquitin-protein transferase activity"/>
    <property type="evidence" value="ECO:0007669"/>
    <property type="project" value="TreeGrafter"/>
</dbReference>
<dbReference type="CDD" id="cd22157">
    <property type="entry name" value="F-box_AtFBW1-like"/>
    <property type="match status" value="1"/>
</dbReference>
<dbReference type="InterPro" id="IPR001810">
    <property type="entry name" value="F-box_dom"/>
</dbReference>
<dbReference type="Gene3D" id="1.20.1280.50">
    <property type="match status" value="1"/>
</dbReference>
<dbReference type="InterPro" id="IPR036047">
    <property type="entry name" value="F-box-like_dom_sf"/>
</dbReference>
<keyword evidence="1" id="KW-0812">Transmembrane</keyword>
<feature type="transmembrane region" description="Helical" evidence="1">
    <location>
        <begin position="108"/>
        <end position="133"/>
    </location>
</feature>
<proteinExistence type="predicted"/>
<dbReference type="FunFam" id="1.20.1280.50:FF:000030">
    <property type="entry name" value="F-box/kelch-repeat protein At3g61590"/>
    <property type="match status" value="1"/>
</dbReference>
<dbReference type="AlphaFoldDB" id="A0A7C8YKG9"/>
<protein>
    <recommendedName>
        <fullName evidence="2">F-box domain-containing protein</fullName>
    </recommendedName>
</protein>
<dbReference type="GO" id="GO:0031146">
    <property type="term" value="P:SCF-dependent proteasomal ubiquitin-dependent protein catabolic process"/>
    <property type="evidence" value="ECO:0007669"/>
    <property type="project" value="TreeGrafter"/>
</dbReference>
<feature type="domain" description="F-box" evidence="2">
    <location>
        <begin position="34"/>
        <end position="81"/>
    </location>
</feature>
<sequence>MSRHVPINYYQYGSFNRAEFDAFSDANDEANNVVSVDSILPDDLLERILAYLPVASLFRAGCVCKRWHDIVTSKRFLWNSSSSIYHRSPGISCLPALMSHMDMHMIPLLGSGTALNFLTLLHPIGSLLLLLAWSAS</sequence>
<keyword evidence="1" id="KW-0472">Membrane</keyword>
<keyword evidence="1" id="KW-1133">Transmembrane helix</keyword>
<evidence type="ECO:0000256" key="1">
    <source>
        <dbReference type="SAM" id="Phobius"/>
    </source>
</evidence>
<dbReference type="EMBL" id="GISG01030260">
    <property type="protein sequence ID" value="MBA4620357.1"/>
    <property type="molecule type" value="Transcribed_RNA"/>
</dbReference>